<sequence>MRKIGLIGGMSWESSITYYRRINEEIRDTLGGLHSADCLLHSVDFAPVETWQRKGEWNKAGQYLGKIAQNLESAGAEGIILCTNTMHKVADYITSAIHIPFLHIGEVTGNVLRLNGHRHVLLLGTKYTMSEPFMINKLEQYGLYVTVPEEQDMEEVNRIIFEELCLGISNSGSKKYLQKLINKYKEIDSVVLGCTELNLLLDTQDTSIHVYDSAELHILSTVEFILKR</sequence>
<dbReference type="PANTHER" id="PTHR21198:SF7">
    <property type="entry name" value="ASPARTATE-GLUTAMATE RACEMASE FAMILY"/>
    <property type="match status" value="1"/>
</dbReference>
<dbReference type="NCBIfam" id="TIGR00035">
    <property type="entry name" value="asp_race"/>
    <property type="match status" value="1"/>
</dbReference>
<dbReference type="Pfam" id="PF01177">
    <property type="entry name" value="Asp_Glu_race"/>
    <property type="match status" value="1"/>
</dbReference>
<dbReference type="RefSeq" id="WP_217065042.1">
    <property type="nucleotide sequence ID" value="NZ_JAHQCS010000059.1"/>
</dbReference>
<dbReference type="EMBL" id="JAHQCS010000059">
    <property type="protein sequence ID" value="MBU9711155.1"/>
    <property type="molecule type" value="Genomic_DNA"/>
</dbReference>
<evidence type="ECO:0000313" key="1">
    <source>
        <dbReference type="EMBL" id="MBU9711155.1"/>
    </source>
</evidence>
<dbReference type="InterPro" id="IPR004380">
    <property type="entry name" value="Asp_race"/>
</dbReference>
<protein>
    <submittedName>
        <fullName evidence="1">Aspartate/glutamate racemase family protein</fullName>
    </submittedName>
</protein>
<dbReference type="PROSITE" id="PS00924">
    <property type="entry name" value="ASP_GLU_RACEMASE_2"/>
    <property type="match status" value="1"/>
</dbReference>
<organism evidence="1 2">
    <name type="scientific">Evansella tamaricis</name>
    <dbReference type="NCBI Taxonomy" id="2069301"/>
    <lineage>
        <taxon>Bacteria</taxon>
        <taxon>Bacillati</taxon>
        <taxon>Bacillota</taxon>
        <taxon>Bacilli</taxon>
        <taxon>Bacillales</taxon>
        <taxon>Bacillaceae</taxon>
        <taxon>Evansella</taxon>
    </lineage>
</organism>
<reference evidence="1 2" key="1">
    <citation type="submission" date="2021-06" db="EMBL/GenBank/DDBJ databases">
        <title>Bacillus sp. RD4P76, an endophyte from a halophyte.</title>
        <authorList>
            <person name="Sun J.-Q."/>
        </authorList>
    </citation>
    <scope>NUCLEOTIDE SEQUENCE [LARGE SCALE GENOMIC DNA]</scope>
    <source>
        <strain evidence="1 2">CGMCC 1.15917</strain>
    </source>
</reference>
<dbReference type="InterPro" id="IPR033134">
    <property type="entry name" value="Asp/Glu_racemase_AS_2"/>
</dbReference>
<dbReference type="Proteomes" id="UP000784880">
    <property type="component" value="Unassembled WGS sequence"/>
</dbReference>
<dbReference type="PANTHER" id="PTHR21198">
    <property type="entry name" value="GLUTAMATE RACEMASE"/>
    <property type="match status" value="1"/>
</dbReference>
<comment type="caution">
    <text evidence="1">The sequence shown here is derived from an EMBL/GenBank/DDBJ whole genome shotgun (WGS) entry which is preliminary data.</text>
</comment>
<proteinExistence type="predicted"/>
<evidence type="ECO:0000313" key="2">
    <source>
        <dbReference type="Proteomes" id="UP000784880"/>
    </source>
</evidence>
<gene>
    <name evidence="1" type="ORF">KS419_05350</name>
</gene>
<keyword evidence="2" id="KW-1185">Reference proteome</keyword>
<name>A0ABS6JFB1_9BACI</name>
<dbReference type="InterPro" id="IPR015942">
    <property type="entry name" value="Asp/Glu/hydantoin_racemase"/>
</dbReference>
<accession>A0ABS6JFB1</accession>